<comment type="similarity">
    <text evidence="2">Belongs to the NlpA lipoprotein family.</text>
</comment>
<evidence type="ECO:0000256" key="4">
    <source>
        <dbReference type="ARBA" id="ARBA00023136"/>
    </source>
</evidence>
<dbReference type="Gene3D" id="3.40.190.10">
    <property type="entry name" value="Periplasmic binding protein-like II"/>
    <property type="match status" value="2"/>
</dbReference>
<evidence type="ECO:0000313" key="8">
    <source>
        <dbReference type="EMBL" id="MCH9274908.1"/>
    </source>
</evidence>
<proteinExistence type="inferred from homology"/>
<sequence>MSASNASGKKAGNKNVRSLIGLVVVAIIVVAALLAGRFAFGKQDETAKTVVKVGIVTEADNQVWDKVNEILDKEGKNIKVETVTFQGGSGLANQAVDDGEIDLNAFQNKNFFATQVKTNGYKLSAIGDLYISRLNLYSDKYTSPDQIPDGAKIAIPNNPANGGHALEVLQQAGLLTVTKPSDSQYPTKNDITDNPKNLVIDEVDVNQIPNLLKDYDAGVINVYAVLDHDMDPTKDAIFNPDLDYKGKDSQWVNVLVARTADKDKQEYKDVLAAYQTKEVAEVLNSQFKNGYVPAFEY</sequence>
<comment type="caution">
    <text evidence="8">The sequence shown here is derived from an EMBL/GenBank/DDBJ whole genome shotgun (WGS) entry which is preliminary data.</text>
</comment>
<dbReference type="SUPFAM" id="SSF53850">
    <property type="entry name" value="Periplasmic binding protein-like II"/>
    <property type="match status" value="1"/>
</dbReference>
<keyword evidence="6" id="KW-0449">Lipoprotein</keyword>
<comment type="subcellular location">
    <subcellularLocation>
        <location evidence="1">Membrane</location>
        <topology evidence="1">Lipid-anchor</topology>
    </subcellularLocation>
</comment>
<name>A0ABS9VS52_9BIFI</name>
<dbReference type="RefSeq" id="WP_241512752.1">
    <property type="nucleotide sequence ID" value="NZ_JAFEJT020000003.1"/>
</dbReference>
<dbReference type="InterPro" id="IPR004872">
    <property type="entry name" value="Lipoprotein_NlpA"/>
</dbReference>
<dbReference type="PANTHER" id="PTHR30429:SF3">
    <property type="entry name" value="LIPOPROTEIN"/>
    <property type="match status" value="1"/>
</dbReference>
<protein>
    <submittedName>
        <fullName evidence="8">MetQ/NlpA family ABC transporter substrate-binding protein</fullName>
    </submittedName>
</protein>
<evidence type="ECO:0000256" key="3">
    <source>
        <dbReference type="ARBA" id="ARBA00022729"/>
    </source>
</evidence>
<dbReference type="EMBL" id="JAFEJT020000003">
    <property type="protein sequence ID" value="MCH9274908.1"/>
    <property type="molecule type" value="Genomic_DNA"/>
</dbReference>
<gene>
    <name evidence="8" type="ORF">JS533_001215</name>
</gene>
<evidence type="ECO:0000256" key="5">
    <source>
        <dbReference type="ARBA" id="ARBA00023139"/>
    </source>
</evidence>
<keyword evidence="7" id="KW-0812">Transmembrane</keyword>
<evidence type="ECO:0000256" key="7">
    <source>
        <dbReference type="SAM" id="Phobius"/>
    </source>
</evidence>
<keyword evidence="5" id="KW-0564">Palmitate</keyword>
<dbReference type="PANTHER" id="PTHR30429">
    <property type="entry name" value="D-METHIONINE-BINDING LIPOPROTEIN METQ"/>
    <property type="match status" value="1"/>
</dbReference>
<reference evidence="8 9" key="2">
    <citation type="journal article" date="2021" name="Syst. Appl. Microbiol.">
        <title>Phylogenetic classification of ten novel species belonging to the genus Bifidobacterium comprising B. phasiani sp. nov., B. pongonis sp. nov., B. saguinibicoloris sp. nov., B. colobi sp. nov., B. simiiventris sp. nov., B. santillanense sp. nov., B. miconis sp. nov., B. amazonense sp. nov., B. pluvialisilvae sp. nov., and B. miconisargentati sp. nov.</title>
        <authorList>
            <person name="Lugli G.A."/>
            <person name="Calvete-Torre I."/>
            <person name="Alessandri G."/>
            <person name="Milani C."/>
            <person name="Turroni F."/>
            <person name="Laiolo P."/>
            <person name="Ossiprandi M.C."/>
            <person name="Margolles A."/>
            <person name="Ruiz L."/>
            <person name="Ventura M."/>
        </authorList>
    </citation>
    <scope>NUCLEOTIDE SEQUENCE [LARGE SCALE GENOMIC DNA]</scope>
    <source>
        <strain evidence="8 9">MA1</strain>
    </source>
</reference>
<reference evidence="8 9" key="1">
    <citation type="journal article" date="2021" name="Environ. Microbiol.">
        <title>Genetic insights into the dark matter of the mammalian gut microbiota through targeted genome reconstruction.</title>
        <authorList>
            <person name="Lugli G.A."/>
            <person name="Alessandri G."/>
            <person name="Milani C."/>
            <person name="Viappiani A."/>
            <person name="Fontana F."/>
            <person name="Tarracchini C."/>
            <person name="Mancabelli L."/>
            <person name="Argentini C."/>
            <person name="Ruiz L."/>
            <person name="Margolles A."/>
            <person name="van Sinderen D."/>
            <person name="Turroni F."/>
            <person name="Ventura M."/>
        </authorList>
    </citation>
    <scope>NUCLEOTIDE SEQUENCE [LARGE SCALE GENOMIC DNA]</scope>
    <source>
        <strain evidence="8 9">MA1</strain>
    </source>
</reference>
<keyword evidence="4 7" id="KW-0472">Membrane</keyword>
<evidence type="ECO:0000256" key="2">
    <source>
        <dbReference type="ARBA" id="ARBA00008973"/>
    </source>
</evidence>
<keyword evidence="3" id="KW-0732">Signal</keyword>
<evidence type="ECO:0000256" key="6">
    <source>
        <dbReference type="ARBA" id="ARBA00023288"/>
    </source>
</evidence>
<accession>A0ABS9VS52</accession>
<evidence type="ECO:0000256" key="1">
    <source>
        <dbReference type="ARBA" id="ARBA00004635"/>
    </source>
</evidence>
<evidence type="ECO:0000313" key="9">
    <source>
        <dbReference type="Proteomes" id="UP000710815"/>
    </source>
</evidence>
<dbReference type="Proteomes" id="UP000710815">
    <property type="component" value="Unassembled WGS sequence"/>
</dbReference>
<organism evidence="8 9">
    <name type="scientific">Bifidobacterium amazonense</name>
    <dbReference type="NCBI Taxonomy" id="2809027"/>
    <lineage>
        <taxon>Bacteria</taxon>
        <taxon>Bacillati</taxon>
        <taxon>Actinomycetota</taxon>
        <taxon>Actinomycetes</taxon>
        <taxon>Bifidobacteriales</taxon>
        <taxon>Bifidobacteriaceae</taxon>
        <taxon>Bifidobacterium</taxon>
    </lineage>
</organism>
<dbReference type="Pfam" id="PF03180">
    <property type="entry name" value="Lipoprotein_9"/>
    <property type="match status" value="1"/>
</dbReference>
<keyword evidence="7" id="KW-1133">Transmembrane helix</keyword>
<feature type="transmembrane region" description="Helical" evidence="7">
    <location>
        <begin position="19"/>
        <end position="40"/>
    </location>
</feature>
<keyword evidence="9" id="KW-1185">Reference proteome</keyword>